<dbReference type="SUPFAM" id="SSF53448">
    <property type="entry name" value="Nucleotide-diphospho-sugar transferases"/>
    <property type="match status" value="1"/>
</dbReference>
<protein>
    <recommendedName>
        <fullName evidence="2">Glycosyltransferase</fullName>
    </recommendedName>
</protein>
<sequence>MNAALCLLTKNPHQIWLDFLETFSNYDIYVVIDDNSVDYVKQYDGIYNNIKFIQINNDLCREHGYTNCNSAVGFPDIIAWDKAMYLFCELETRYDQVWFIEDDVFFQGEDVLIRMDRDYQHSCADLLTSFHELNADGNVWVGWNHWVNVVDRIPPPWAHSMVCACRVSKPLLKKIREYKQSRGHLFFIEAMFNTIAHQSGLHIQNPGELATIHWNTNWDIQAIDKRFFYHPIKCIDDHLYIRGLAPALAFAEALEPM</sequence>
<dbReference type="InterPro" id="IPR021822">
    <property type="entry name" value="DUF3405"/>
</dbReference>
<dbReference type="AlphaFoldDB" id="A0A6C0DPY5"/>
<dbReference type="EMBL" id="MN739646">
    <property type="protein sequence ID" value="QHT17929.1"/>
    <property type="molecule type" value="Genomic_DNA"/>
</dbReference>
<name>A0A6C0DPY5_9ZZZZ</name>
<proteinExistence type="predicted"/>
<evidence type="ECO:0008006" key="2">
    <source>
        <dbReference type="Google" id="ProtNLM"/>
    </source>
</evidence>
<organism evidence="1">
    <name type="scientific">viral metagenome</name>
    <dbReference type="NCBI Taxonomy" id="1070528"/>
    <lineage>
        <taxon>unclassified sequences</taxon>
        <taxon>metagenomes</taxon>
        <taxon>organismal metagenomes</taxon>
    </lineage>
</organism>
<evidence type="ECO:0000313" key="1">
    <source>
        <dbReference type="EMBL" id="QHT17929.1"/>
    </source>
</evidence>
<accession>A0A6C0DPY5</accession>
<reference evidence="1" key="1">
    <citation type="journal article" date="2020" name="Nature">
        <title>Giant virus diversity and host interactions through global metagenomics.</title>
        <authorList>
            <person name="Schulz F."/>
            <person name="Roux S."/>
            <person name="Paez-Espino D."/>
            <person name="Jungbluth S."/>
            <person name="Walsh D.A."/>
            <person name="Denef V.J."/>
            <person name="McMahon K.D."/>
            <person name="Konstantinidis K.T."/>
            <person name="Eloe-Fadrosh E.A."/>
            <person name="Kyrpides N.C."/>
            <person name="Woyke T."/>
        </authorList>
    </citation>
    <scope>NUCLEOTIDE SEQUENCE</scope>
    <source>
        <strain evidence="1">GVMAG-M-3300023174-3</strain>
    </source>
</reference>
<dbReference type="Pfam" id="PF11885">
    <property type="entry name" value="DUF3405"/>
    <property type="match status" value="1"/>
</dbReference>
<dbReference type="InterPro" id="IPR029044">
    <property type="entry name" value="Nucleotide-diphossugar_trans"/>
</dbReference>